<protein>
    <submittedName>
        <fullName evidence="1">Uncharacterized protein</fullName>
    </submittedName>
</protein>
<organism evidence="1 2">
    <name type="scientific">Prunus armeniaca</name>
    <name type="common">Apricot</name>
    <name type="synonym">Armeniaca vulgaris</name>
    <dbReference type="NCBI Taxonomy" id="36596"/>
    <lineage>
        <taxon>Eukaryota</taxon>
        <taxon>Viridiplantae</taxon>
        <taxon>Streptophyta</taxon>
        <taxon>Embryophyta</taxon>
        <taxon>Tracheophyta</taxon>
        <taxon>Spermatophyta</taxon>
        <taxon>Magnoliopsida</taxon>
        <taxon>eudicotyledons</taxon>
        <taxon>Gunneridae</taxon>
        <taxon>Pentapetalae</taxon>
        <taxon>rosids</taxon>
        <taxon>fabids</taxon>
        <taxon>Rosales</taxon>
        <taxon>Rosaceae</taxon>
        <taxon>Amygdaloideae</taxon>
        <taxon>Amygdaleae</taxon>
        <taxon>Prunus</taxon>
    </lineage>
</organism>
<sequence length="60" mass="6759">MERSLVFATGCWEVAAGVEKPRALVARRFREKGCGLTNLCDLAVDWESGELTEDERGSWR</sequence>
<evidence type="ECO:0000313" key="1">
    <source>
        <dbReference type="EMBL" id="CAB4313673.1"/>
    </source>
</evidence>
<keyword evidence="2" id="KW-1185">Reference proteome</keyword>
<accession>A0A6J5XMS7</accession>
<name>A0A6J5XMS7_PRUAR</name>
<dbReference type="AlphaFoldDB" id="A0A6J5XMS7"/>
<proteinExistence type="predicted"/>
<dbReference type="Proteomes" id="UP000507245">
    <property type="component" value="Unassembled WGS sequence"/>
</dbReference>
<gene>
    <name evidence="1" type="ORF">ORAREDHAP_LOCUS37010</name>
</gene>
<evidence type="ECO:0000313" key="2">
    <source>
        <dbReference type="Proteomes" id="UP000507245"/>
    </source>
</evidence>
<dbReference type="OrthoDB" id="10580400at2759"/>
<reference evidence="2" key="1">
    <citation type="journal article" date="2020" name="Genome Biol.">
        <title>Gamete binning: chromosome-level and haplotype-resolved genome assembly enabled by high-throughput single-cell sequencing of gamete genomes.</title>
        <authorList>
            <person name="Campoy J.A."/>
            <person name="Sun H."/>
            <person name="Goel M."/>
            <person name="Jiao W.-B."/>
            <person name="Folz-Donahue K."/>
            <person name="Wang N."/>
            <person name="Rubio M."/>
            <person name="Liu C."/>
            <person name="Kukat C."/>
            <person name="Ruiz D."/>
            <person name="Huettel B."/>
            <person name="Schneeberger K."/>
        </authorList>
    </citation>
    <scope>NUCLEOTIDE SEQUENCE [LARGE SCALE GENOMIC DNA]</scope>
    <source>
        <strain evidence="2">cv. Rojo Pasion</strain>
    </source>
</reference>
<dbReference type="EMBL" id="CAEKKB010000006">
    <property type="protein sequence ID" value="CAB4313673.1"/>
    <property type="molecule type" value="Genomic_DNA"/>
</dbReference>